<evidence type="ECO:0000313" key="2">
    <source>
        <dbReference type="EMBL" id="RDY07882.1"/>
    </source>
</evidence>
<feature type="region of interest" description="Disordered" evidence="1">
    <location>
        <begin position="1"/>
        <end position="35"/>
    </location>
</feature>
<feature type="non-terminal residue" evidence="2">
    <location>
        <position position="1"/>
    </location>
</feature>
<dbReference type="EMBL" id="QJKJ01001382">
    <property type="protein sequence ID" value="RDY07882.1"/>
    <property type="molecule type" value="Genomic_DNA"/>
</dbReference>
<dbReference type="Proteomes" id="UP000257109">
    <property type="component" value="Unassembled WGS sequence"/>
</dbReference>
<accession>A0A371HYL5</accession>
<reference evidence="2" key="1">
    <citation type="submission" date="2018-05" db="EMBL/GenBank/DDBJ databases">
        <title>Draft genome of Mucuna pruriens seed.</title>
        <authorList>
            <person name="Nnadi N.E."/>
            <person name="Vos R."/>
            <person name="Hasami M.H."/>
            <person name="Devisetty U.K."/>
            <person name="Aguiy J.C."/>
        </authorList>
    </citation>
    <scope>NUCLEOTIDE SEQUENCE [LARGE SCALE GENOMIC DNA]</scope>
    <source>
        <strain evidence="2">JCA_2017</strain>
    </source>
</reference>
<gene>
    <name evidence="2" type="ORF">CR513_07960</name>
</gene>
<protein>
    <submittedName>
        <fullName evidence="2">Uncharacterized protein</fullName>
    </submittedName>
</protein>
<name>A0A371HYL5_MUCPR</name>
<evidence type="ECO:0000256" key="1">
    <source>
        <dbReference type="SAM" id="MobiDB-lite"/>
    </source>
</evidence>
<organism evidence="2 3">
    <name type="scientific">Mucuna pruriens</name>
    <name type="common">Velvet bean</name>
    <name type="synonym">Dolichos pruriens</name>
    <dbReference type="NCBI Taxonomy" id="157652"/>
    <lineage>
        <taxon>Eukaryota</taxon>
        <taxon>Viridiplantae</taxon>
        <taxon>Streptophyta</taxon>
        <taxon>Embryophyta</taxon>
        <taxon>Tracheophyta</taxon>
        <taxon>Spermatophyta</taxon>
        <taxon>Magnoliopsida</taxon>
        <taxon>eudicotyledons</taxon>
        <taxon>Gunneridae</taxon>
        <taxon>Pentapetalae</taxon>
        <taxon>rosids</taxon>
        <taxon>fabids</taxon>
        <taxon>Fabales</taxon>
        <taxon>Fabaceae</taxon>
        <taxon>Papilionoideae</taxon>
        <taxon>50 kb inversion clade</taxon>
        <taxon>NPAAA clade</taxon>
        <taxon>indigoferoid/millettioid clade</taxon>
        <taxon>Phaseoleae</taxon>
        <taxon>Mucuna</taxon>
    </lineage>
</organism>
<keyword evidence="3" id="KW-1185">Reference proteome</keyword>
<proteinExistence type="predicted"/>
<comment type="caution">
    <text evidence="2">The sequence shown here is derived from an EMBL/GenBank/DDBJ whole genome shotgun (WGS) entry which is preliminary data.</text>
</comment>
<dbReference type="AlphaFoldDB" id="A0A371HYL5"/>
<evidence type="ECO:0000313" key="3">
    <source>
        <dbReference type="Proteomes" id="UP000257109"/>
    </source>
</evidence>
<sequence length="77" mass="8613">MSLSNWRHCRGNTHHFDNRGATTSRGMNGITTVDNQRLGSNIDGYGIPQPKAMNNMQLLQKESSLGNWTNHMPISNT</sequence>
<feature type="compositionally biased region" description="Polar residues" evidence="1">
    <location>
        <begin position="20"/>
        <end position="35"/>
    </location>
</feature>